<dbReference type="AlphaFoldDB" id="A0AAE0PLX4"/>
<reference evidence="2" key="1">
    <citation type="journal article" date="2023" name="Mol. Phylogenet. Evol.">
        <title>Genome-scale phylogeny and comparative genomics of the fungal order Sordariales.</title>
        <authorList>
            <person name="Hensen N."/>
            <person name="Bonometti L."/>
            <person name="Westerberg I."/>
            <person name="Brannstrom I.O."/>
            <person name="Guillou S."/>
            <person name="Cros-Aarteil S."/>
            <person name="Calhoun S."/>
            <person name="Haridas S."/>
            <person name="Kuo A."/>
            <person name="Mondo S."/>
            <person name="Pangilinan J."/>
            <person name="Riley R."/>
            <person name="LaButti K."/>
            <person name="Andreopoulos B."/>
            <person name="Lipzen A."/>
            <person name="Chen C."/>
            <person name="Yan M."/>
            <person name="Daum C."/>
            <person name="Ng V."/>
            <person name="Clum A."/>
            <person name="Steindorff A."/>
            <person name="Ohm R.A."/>
            <person name="Martin F."/>
            <person name="Silar P."/>
            <person name="Natvig D.O."/>
            <person name="Lalanne C."/>
            <person name="Gautier V."/>
            <person name="Ament-Velasquez S.L."/>
            <person name="Kruys A."/>
            <person name="Hutchinson M.I."/>
            <person name="Powell A.J."/>
            <person name="Barry K."/>
            <person name="Miller A.N."/>
            <person name="Grigoriev I.V."/>
            <person name="Debuchy R."/>
            <person name="Gladieux P."/>
            <person name="Hiltunen Thoren M."/>
            <person name="Johannesson H."/>
        </authorList>
    </citation>
    <scope>NUCLEOTIDE SEQUENCE</scope>
    <source>
        <strain evidence="2">FGSC 1904</strain>
    </source>
</reference>
<keyword evidence="3" id="KW-1185">Reference proteome</keyword>
<proteinExistence type="predicted"/>
<reference evidence="2" key="2">
    <citation type="submission" date="2023-07" db="EMBL/GenBank/DDBJ databases">
        <authorList>
            <consortium name="Lawrence Berkeley National Laboratory"/>
            <person name="Haridas S."/>
            <person name="Hensen N."/>
            <person name="Bonometti L."/>
            <person name="Westerberg I."/>
            <person name="Brannstrom I.O."/>
            <person name="Guillou S."/>
            <person name="Cros-Aarteil S."/>
            <person name="Calhoun S."/>
            <person name="Kuo A."/>
            <person name="Mondo S."/>
            <person name="Pangilinan J."/>
            <person name="Riley R."/>
            <person name="LaButti K."/>
            <person name="Andreopoulos B."/>
            <person name="Lipzen A."/>
            <person name="Chen C."/>
            <person name="Yanf M."/>
            <person name="Daum C."/>
            <person name="Ng V."/>
            <person name="Clum A."/>
            <person name="Steindorff A."/>
            <person name="Ohm R."/>
            <person name="Martin F."/>
            <person name="Silar P."/>
            <person name="Natvig D."/>
            <person name="Lalanne C."/>
            <person name="Gautier V."/>
            <person name="Ament-velasquez S.L."/>
            <person name="Kruys A."/>
            <person name="Hutchinson M.I."/>
            <person name="Powell A.J."/>
            <person name="Barry K."/>
            <person name="Miller A.N."/>
            <person name="Grigoriev I.V."/>
            <person name="Debuchy R."/>
            <person name="Gladieux P."/>
            <person name="Thoren M.H."/>
            <person name="Johannesson H."/>
        </authorList>
    </citation>
    <scope>NUCLEOTIDE SEQUENCE</scope>
    <source>
        <strain evidence="2">FGSC 1904</strain>
    </source>
</reference>
<comment type="caution">
    <text evidence="2">The sequence shown here is derived from an EMBL/GenBank/DDBJ whole genome shotgun (WGS) entry which is preliminary data.</text>
</comment>
<protein>
    <recommendedName>
        <fullName evidence="4">Secreted protein</fullName>
    </recommendedName>
</protein>
<feature type="signal peptide" evidence="1">
    <location>
        <begin position="1"/>
        <end position="18"/>
    </location>
</feature>
<dbReference type="Proteomes" id="UP001281003">
    <property type="component" value="Unassembled WGS sequence"/>
</dbReference>
<evidence type="ECO:0000256" key="1">
    <source>
        <dbReference type="SAM" id="SignalP"/>
    </source>
</evidence>
<accession>A0AAE0PLX4</accession>
<evidence type="ECO:0000313" key="2">
    <source>
        <dbReference type="EMBL" id="KAK3402463.1"/>
    </source>
</evidence>
<sequence length="145" mass="16512">MVATAFILLLTVYQRRWCGLPSFPRERSVGKVSLLANVFRIAESCRKPMFQCSHLKKPSKGFFPTALNGIRTHMAETWFTGTGRVATFPTKPGLPHGQEQYWYLVRLSSPEKALMYRLCCCFWRLVQGTGRAAGDVSWDEHLALK</sequence>
<name>A0AAE0PLX4_SORBR</name>
<organism evidence="2 3">
    <name type="scientific">Sordaria brevicollis</name>
    <dbReference type="NCBI Taxonomy" id="83679"/>
    <lineage>
        <taxon>Eukaryota</taxon>
        <taxon>Fungi</taxon>
        <taxon>Dikarya</taxon>
        <taxon>Ascomycota</taxon>
        <taxon>Pezizomycotina</taxon>
        <taxon>Sordariomycetes</taxon>
        <taxon>Sordariomycetidae</taxon>
        <taxon>Sordariales</taxon>
        <taxon>Sordariaceae</taxon>
        <taxon>Sordaria</taxon>
    </lineage>
</organism>
<dbReference type="EMBL" id="JAUTDP010000001">
    <property type="protein sequence ID" value="KAK3402463.1"/>
    <property type="molecule type" value="Genomic_DNA"/>
</dbReference>
<evidence type="ECO:0008006" key="4">
    <source>
        <dbReference type="Google" id="ProtNLM"/>
    </source>
</evidence>
<keyword evidence="1" id="KW-0732">Signal</keyword>
<feature type="chain" id="PRO_5041986464" description="Secreted protein" evidence="1">
    <location>
        <begin position="19"/>
        <end position="145"/>
    </location>
</feature>
<gene>
    <name evidence="2" type="ORF">B0T20DRAFT_442</name>
</gene>
<evidence type="ECO:0000313" key="3">
    <source>
        <dbReference type="Proteomes" id="UP001281003"/>
    </source>
</evidence>